<proteinExistence type="predicted"/>
<dbReference type="EMBL" id="BGPR01002100">
    <property type="protein sequence ID" value="GBM67770.1"/>
    <property type="molecule type" value="Genomic_DNA"/>
</dbReference>
<keyword evidence="3" id="KW-1185">Reference proteome</keyword>
<gene>
    <name evidence="2" type="ORF">AVEN_264780_1</name>
</gene>
<sequence>MLFEDIGYNTGKPLPRHAESYGWEEVYRDSMGWLAADRSDSPTFGDKLYQLWRKFSTILRALDWRRNMGSQRCWNLLDISLREDTPTNANHSHEASRPAGEKTYKESA</sequence>
<protein>
    <submittedName>
        <fullName evidence="2">Uncharacterized protein</fullName>
    </submittedName>
</protein>
<evidence type="ECO:0000313" key="2">
    <source>
        <dbReference type="EMBL" id="GBM67770.1"/>
    </source>
</evidence>
<feature type="region of interest" description="Disordered" evidence="1">
    <location>
        <begin position="84"/>
        <end position="108"/>
    </location>
</feature>
<dbReference type="AlphaFoldDB" id="A0A4Y2HR57"/>
<organism evidence="2 3">
    <name type="scientific">Araneus ventricosus</name>
    <name type="common">Orbweaver spider</name>
    <name type="synonym">Epeira ventricosa</name>
    <dbReference type="NCBI Taxonomy" id="182803"/>
    <lineage>
        <taxon>Eukaryota</taxon>
        <taxon>Metazoa</taxon>
        <taxon>Ecdysozoa</taxon>
        <taxon>Arthropoda</taxon>
        <taxon>Chelicerata</taxon>
        <taxon>Arachnida</taxon>
        <taxon>Araneae</taxon>
        <taxon>Araneomorphae</taxon>
        <taxon>Entelegynae</taxon>
        <taxon>Araneoidea</taxon>
        <taxon>Araneidae</taxon>
        <taxon>Araneus</taxon>
    </lineage>
</organism>
<accession>A0A4Y2HR57</accession>
<evidence type="ECO:0000313" key="3">
    <source>
        <dbReference type="Proteomes" id="UP000499080"/>
    </source>
</evidence>
<dbReference type="Proteomes" id="UP000499080">
    <property type="component" value="Unassembled WGS sequence"/>
</dbReference>
<evidence type="ECO:0000256" key="1">
    <source>
        <dbReference type="SAM" id="MobiDB-lite"/>
    </source>
</evidence>
<reference evidence="2 3" key="1">
    <citation type="journal article" date="2019" name="Sci. Rep.">
        <title>Orb-weaving spider Araneus ventricosus genome elucidates the spidroin gene catalogue.</title>
        <authorList>
            <person name="Kono N."/>
            <person name="Nakamura H."/>
            <person name="Ohtoshi R."/>
            <person name="Moran D.A.P."/>
            <person name="Shinohara A."/>
            <person name="Yoshida Y."/>
            <person name="Fujiwara M."/>
            <person name="Mori M."/>
            <person name="Tomita M."/>
            <person name="Arakawa K."/>
        </authorList>
    </citation>
    <scope>NUCLEOTIDE SEQUENCE [LARGE SCALE GENOMIC DNA]</scope>
</reference>
<name>A0A4Y2HR57_ARAVE</name>
<comment type="caution">
    <text evidence="2">The sequence shown here is derived from an EMBL/GenBank/DDBJ whole genome shotgun (WGS) entry which is preliminary data.</text>
</comment>